<keyword evidence="2" id="KW-0378">Hydrolase</keyword>
<evidence type="ECO:0000256" key="6">
    <source>
        <dbReference type="SAM" id="MobiDB-lite"/>
    </source>
</evidence>
<feature type="domain" description="DNA2/NAM7 helicase-like C-terminal" evidence="7">
    <location>
        <begin position="1047"/>
        <end position="1159"/>
    </location>
</feature>
<gene>
    <name evidence="8" type="ORF">GTP81_02570</name>
</gene>
<dbReference type="InterPro" id="IPR027417">
    <property type="entry name" value="P-loop_NTPase"/>
</dbReference>
<dbReference type="PANTHER" id="PTHR43788">
    <property type="entry name" value="DNA2/NAM7 HELICASE FAMILY MEMBER"/>
    <property type="match status" value="1"/>
</dbReference>
<proteinExistence type="predicted"/>
<dbReference type="InterPro" id="IPR041679">
    <property type="entry name" value="DNA2/NAM7-like_C"/>
</dbReference>
<reference evidence="8 9" key="1">
    <citation type="submission" date="2019-12" db="EMBL/GenBank/DDBJ databases">
        <title>Novel species isolated from a subtropical stream in China.</title>
        <authorList>
            <person name="Lu H."/>
        </authorList>
    </citation>
    <scope>NUCLEOTIDE SEQUENCE [LARGE SCALE GENOMIC DNA]</scope>
    <source>
        <strain evidence="8 9">FT107W</strain>
    </source>
</reference>
<feature type="coiled-coil region" evidence="5">
    <location>
        <begin position="664"/>
        <end position="761"/>
    </location>
</feature>
<comment type="caution">
    <text evidence="8">The sequence shown here is derived from an EMBL/GenBank/DDBJ whole genome shotgun (WGS) entry which is preliminary data.</text>
</comment>
<evidence type="ECO:0000259" key="7">
    <source>
        <dbReference type="Pfam" id="PF13087"/>
    </source>
</evidence>
<dbReference type="Gene3D" id="3.40.50.300">
    <property type="entry name" value="P-loop containing nucleotide triphosphate hydrolases"/>
    <property type="match status" value="2"/>
</dbReference>
<dbReference type="Proteomes" id="UP000484875">
    <property type="component" value="Unassembled WGS sequence"/>
</dbReference>
<dbReference type="CDD" id="cd18808">
    <property type="entry name" value="SF1_C_Upf1"/>
    <property type="match status" value="1"/>
</dbReference>
<accession>A0A845H9W4</accession>
<dbReference type="GO" id="GO:0016787">
    <property type="term" value="F:hydrolase activity"/>
    <property type="evidence" value="ECO:0007669"/>
    <property type="project" value="UniProtKB-KW"/>
</dbReference>
<dbReference type="GO" id="GO:0043139">
    <property type="term" value="F:5'-3' DNA helicase activity"/>
    <property type="evidence" value="ECO:0007669"/>
    <property type="project" value="TreeGrafter"/>
</dbReference>
<evidence type="ECO:0000256" key="1">
    <source>
        <dbReference type="ARBA" id="ARBA00022741"/>
    </source>
</evidence>
<name>A0A845H9W4_9BURK</name>
<evidence type="ECO:0000256" key="5">
    <source>
        <dbReference type="SAM" id="Coils"/>
    </source>
</evidence>
<keyword evidence="1" id="KW-0547">Nucleotide-binding</keyword>
<evidence type="ECO:0000256" key="3">
    <source>
        <dbReference type="ARBA" id="ARBA00022806"/>
    </source>
</evidence>
<dbReference type="RefSeq" id="WP_161088446.1">
    <property type="nucleotide sequence ID" value="NZ_WWCV01000003.1"/>
</dbReference>
<evidence type="ECO:0000313" key="9">
    <source>
        <dbReference type="Proteomes" id="UP000484875"/>
    </source>
</evidence>
<keyword evidence="9" id="KW-1185">Reference proteome</keyword>
<evidence type="ECO:0000313" key="8">
    <source>
        <dbReference type="EMBL" id="MYN15630.1"/>
    </source>
</evidence>
<keyword evidence="3" id="KW-0347">Helicase</keyword>
<sequence>MGVESLSPGGAPKCKKETPSGPLTWTIAADARLPWLDSAKIAEVRGLVRAKALQTKQPASEFTVQYTVYCGLIALPQVVEVIRQHFRLEAIKEPEPRKPEPVATLALNLNAQGFVMGDPFVSSLPWAVNQILAARPNDHLDFTGFFGKGNLLERLLVQLERTLELLYLVKAAQPADEPETEEEADGELRPLSLAAVEALCLQVYAACGWNPSNALGTVRIQAKVLTVKQAEKEESTDLLNSFFVEDLGKLRQEITRGNYGAALDTFMSGRLRDDRIDIRDENDTSVDEIVMPGLMPLGCWPSDHGLVRAQQFAVNQIMRQLRSAPGIFSVNGPPGTGKTTLLRDIVAAVVVERAQAMRRFANPLDAFTEQLRVDGWNFGKTWAIDASLRKSGIVVASSNNGAVENITKELPAIKALPKGSSLRYLSALSDSMAAASKAKRRNHGATWGLIAAVMGSRPNRNAFFQKLRWSAKKKADENEEEAAFPLVSLWDLMNPEEYPPLAWGDAVERFEQAETKAADALKRMRSIAAEVQKKWAWAGVIPQYAARLEQLKAEMELAAERTGQAKQDADHAAAEHGNAQRMADALTKWQQAASRASQKREEFKTGGYQGLDDELENAEYRLGQSRDDRQIAERLLAAVKDRKPGLLSRVFSLGRKTEQWELDCQNAEGELRGATRALRAAEKALGDGKVKLKLRDRLSADIKLVEAELAAASEQCGRLGISQPSSSRVDEERMAALKERARATKAQYEQAKRAKAKTETEYRNNASRLEEARAGFEQAASALVATSVTAAMEEKWLGVGLSDDALQLESPWFDDELFQARQQLFCRAMELHESFIAHSWSKLKNNLGALMAVSKGDLSPHHVSGGVDRLWDSLFMVVPVVSTTFASFARMFDGWERESIGWLLIDEAGQTTPQAAAGAIWRSQRVVVVGDPRQLVPVVSLPRQLMVPLMDRCEADHVYHPILSSVQVLADLGNQFGTQLGKDDDAQWVGSPLRVHRRCLDPMFSVANAISYDNMMVYGAGEDKDDWWFGKSCWIDVPATTRNGNSVPEQIDVAVQMAMEFEKHYDIKAGGKYNLYLITPFRDVRSALEDALKSRLRNQKDVNGMFGTVHTFQGKESDVVILVLGGTPGSISSFAADKANLLNVALTRAKKRIYVIGSKADWADAPFYSTLYHSAKLEKRSTVPALIVPRPARGVAAF</sequence>
<keyword evidence="5" id="KW-0175">Coiled coil</keyword>
<dbReference type="InterPro" id="IPR047187">
    <property type="entry name" value="SF1_C_Upf1"/>
</dbReference>
<organism evidence="8 9">
    <name type="scientific">Duganella vulcania</name>
    <dbReference type="NCBI Taxonomy" id="2692166"/>
    <lineage>
        <taxon>Bacteria</taxon>
        <taxon>Pseudomonadati</taxon>
        <taxon>Pseudomonadota</taxon>
        <taxon>Betaproteobacteria</taxon>
        <taxon>Burkholderiales</taxon>
        <taxon>Oxalobacteraceae</taxon>
        <taxon>Telluria group</taxon>
        <taxon>Duganella</taxon>
    </lineage>
</organism>
<dbReference type="GO" id="GO:0005524">
    <property type="term" value="F:ATP binding"/>
    <property type="evidence" value="ECO:0007669"/>
    <property type="project" value="UniProtKB-KW"/>
</dbReference>
<dbReference type="InterPro" id="IPR050534">
    <property type="entry name" value="Coronavir_polyprotein_1ab"/>
</dbReference>
<dbReference type="SUPFAM" id="SSF52540">
    <property type="entry name" value="P-loop containing nucleoside triphosphate hydrolases"/>
    <property type="match status" value="1"/>
</dbReference>
<dbReference type="EMBL" id="WWCV01000003">
    <property type="protein sequence ID" value="MYN15630.1"/>
    <property type="molecule type" value="Genomic_DNA"/>
</dbReference>
<protein>
    <recommendedName>
        <fullName evidence="7">DNA2/NAM7 helicase-like C-terminal domain-containing protein</fullName>
    </recommendedName>
</protein>
<dbReference type="PANTHER" id="PTHR43788:SF8">
    <property type="entry name" value="DNA-BINDING PROTEIN SMUBP-2"/>
    <property type="match status" value="1"/>
</dbReference>
<evidence type="ECO:0000256" key="4">
    <source>
        <dbReference type="ARBA" id="ARBA00022840"/>
    </source>
</evidence>
<dbReference type="AlphaFoldDB" id="A0A845H9W4"/>
<dbReference type="Pfam" id="PF13087">
    <property type="entry name" value="AAA_12"/>
    <property type="match status" value="1"/>
</dbReference>
<evidence type="ECO:0000256" key="2">
    <source>
        <dbReference type="ARBA" id="ARBA00022801"/>
    </source>
</evidence>
<keyword evidence="4" id="KW-0067">ATP-binding</keyword>
<feature type="region of interest" description="Disordered" evidence="6">
    <location>
        <begin position="562"/>
        <end position="608"/>
    </location>
</feature>